<comment type="pathway">
    <text evidence="1">Protein modification; [NiFe] hydrogenase maturation.</text>
</comment>
<evidence type="ECO:0000256" key="10">
    <source>
        <dbReference type="SAM" id="MobiDB-lite"/>
    </source>
</evidence>
<name>A0A2I2L2J0_9ACTN</name>
<dbReference type="InterPro" id="IPR055128">
    <property type="entry name" value="HypF_C_2"/>
</dbReference>
<reference evidence="13 14" key="1">
    <citation type="submission" date="2017-06" db="EMBL/GenBank/DDBJ databases">
        <authorList>
            <person name="Kim H.J."/>
            <person name="Triplett B.A."/>
        </authorList>
    </citation>
    <scope>NUCLEOTIDE SEQUENCE [LARGE SCALE GENOMIC DNA]</scope>
    <source>
        <strain evidence="13">FRACA_ARgP5</strain>
    </source>
</reference>
<evidence type="ECO:0000259" key="12">
    <source>
        <dbReference type="PROSITE" id="PS51163"/>
    </source>
</evidence>
<comment type="catalytic activity">
    <reaction evidence="9">
        <text>an acyl phosphate + H2O = a carboxylate + phosphate + H(+)</text>
        <dbReference type="Rhea" id="RHEA:14965"/>
        <dbReference type="ChEBI" id="CHEBI:15377"/>
        <dbReference type="ChEBI" id="CHEBI:15378"/>
        <dbReference type="ChEBI" id="CHEBI:29067"/>
        <dbReference type="ChEBI" id="CHEBI:43474"/>
        <dbReference type="ChEBI" id="CHEBI:59918"/>
        <dbReference type="EC" id="3.6.1.7"/>
    </reaction>
</comment>
<dbReference type="OrthoDB" id="9808093at2"/>
<dbReference type="GO" id="GO:0003998">
    <property type="term" value="F:acylphosphatase activity"/>
    <property type="evidence" value="ECO:0007669"/>
    <property type="project" value="UniProtKB-EC"/>
</dbReference>
<dbReference type="AlphaFoldDB" id="A0A2I2L2J0"/>
<dbReference type="GO" id="GO:0016743">
    <property type="term" value="F:carboxyl- or carbamoyltransferase activity"/>
    <property type="evidence" value="ECO:0007669"/>
    <property type="project" value="UniProtKB-UniRule"/>
</dbReference>
<feature type="active site" evidence="9">
    <location>
        <position position="34"/>
    </location>
</feature>
<feature type="region of interest" description="Disordered" evidence="10">
    <location>
        <begin position="791"/>
        <end position="833"/>
    </location>
</feature>
<dbReference type="SUPFAM" id="SSF54975">
    <property type="entry name" value="Acylphosphatase/BLUF domain-like"/>
    <property type="match status" value="1"/>
</dbReference>
<accession>A0A2I2L2J0</accession>
<comment type="similarity">
    <text evidence="2 8">Belongs to the carbamoyltransferase HypF family.</text>
</comment>
<proteinExistence type="inferred from homology"/>
<dbReference type="Pfam" id="PF00708">
    <property type="entry name" value="Acylphosphatase"/>
    <property type="match status" value="1"/>
</dbReference>
<dbReference type="Proteomes" id="UP000234331">
    <property type="component" value="Unassembled WGS sequence"/>
</dbReference>
<evidence type="ECO:0000313" key="14">
    <source>
        <dbReference type="Proteomes" id="UP000234331"/>
    </source>
</evidence>
<dbReference type="InterPro" id="IPR004421">
    <property type="entry name" value="Carbamoyltransferase_HypF"/>
</dbReference>
<dbReference type="SUPFAM" id="SSF55821">
    <property type="entry name" value="YrdC/RibB"/>
    <property type="match status" value="1"/>
</dbReference>
<evidence type="ECO:0000256" key="2">
    <source>
        <dbReference type="ARBA" id="ARBA00008097"/>
    </source>
</evidence>
<dbReference type="PIRSF" id="PIRSF006256">
    <property type="entry name" value="CMPcnvr_hdrg_mat"/>
    <property type="match status" value="1"/>
</dbReference>
<dbReference type="Gene3D" id="3.30.110.120">
    <property type="match status" value="1"/>
</dbReference>
<dbReference type="PROSITE" id="PS51163">
    <property type="entry name" value="YRDC"/>
    <property type="match status" value="1"/>
</dbReference>
<evidence type="ECO:0000256" key="3">
    <source>
        <dbReference type="ARBA" id="ARBA00022598"/>
    </source>
</evidence>
<keyword evidence="13" id="KW-0808">Transferase</keyword>
<feature type="active site" evidence="9">
    <location>
        <position position="52"/>
    </location>
</feature>
<dbReference type="Pfam" id="PF22521">
    <property type="entry name" value="HypF_C_2"/>
    <property type="match status" value="1"/>
</dbReference>
<dbReference type="GO" id="GO:0016874">
    <property type="term" value="F:ligase activity"/>
    <property type="evidence" value="ECO:0007669"/>
    <property type="project" value="UniProtKB-UniRule"/>
</dbReference>
<keyword evidence="9" id="KW-0378">Hydrolase</keyword>
<dbReference type="EMBL" id="FZMO01000562">
    <property type="protein sequence ID" value="SNQ52146.1"/>
    <property type="molecule type" value="Genomic_DNA"/>
</dbReference>
<dbReference type="NCBIfam" id="TIGR00143">
    <property type="entry name" value="hypF"/>
    <property type="match status" value="1"/>
</dbReference>
<dbReference type="UniPathway" id="UPA00335"/>
<dbReference type="Pfam" id="PF01300">
    <property type="entry name" value="Sua5_yciO_yrdC"/>
    <property type="match status" value="1"/>
</dbReference>
<dbReference type="InterPro" id="IPR017968">
    <property type="entry name" value="Acylphosphatase_CS"/>
</dbReference>
<dbReference type="InterPro" id="IPR051060">
    <property type="entry name" value="Carbamoyltrans_HypF-like"/>
</dbReference>
<evidence type="ECO:0000256" key="9">
    <source>
        <dbReference type="PROSITE-ProRule" id="PRU00520"/>
    </source>
</evidence>
<dbReference type="Gene3D" id="3.30.420.40">
    <property type="match status" value="1"/>
</dbReference>
<evidence type="ECO:0000256" key="4">
    <source>
        <dbReference type="ARBA" id="ARBA00022723"/>
    </source>
</evidence>
<gene>
    <name evidence="13" type="primary">hypF</name>
    <name evidence="13" type="ORF">FRACA_930011</name>
</gene>
<dbReference type="InterPro" id="IPR011125">
    <property type="entry name" value="Znf_HypF"/>
</dbReference>
<keyword evidence="6" id="KW-0862">Zinc</keyword>
<evidence type="ECO:0000256" key="7">
    <source>
        <dbReference type="ARBA" id="ARBA00048220"/>
    </source>
</evidence>
<dbReference type="InterPro" id="IPR001792">
    <property type="entry name" value="Acylphosphatase-like_dom"/>
</dbReference>
<dbReference type="InterPro" id="IPR006070">
    <property type="entry name" value="Sua5-like_dom"/>
</dbReference>
<dbReference type="EC" id="6.2.-.-" evidence="8"/>
<dbReference type="GO" id="GO:0003725">
    <property type="term" value="F:double-stranded RNA binding"/>
    <property type="evidence" value="ECO:0007669"/>
    <property type="project" value="InterPro"/>
</dbReference>
<dbReference type="GO" id="GO:0008270">
    <property type="term" value="F:zinc ion binding"/>
    <property type="evidence" value="ECO:0007669"/>
    <property type="project" value="UniProtKB-KW"/>
</dbReference>
<dbReference type="PANTHER" id="PTHR42959">
    <property type="entry name" value="CARBAMOYLTRANSFERASE"/>
    <property type="match status" value="1"/>
</dbReference>
<dbReference type="InterPro" id="IPR017945">
    <property type="entry name" value="DHBP_synth_RibB-like_a/b_dom"/>
</dbReference>
<dbReference type="PROSITE" id="PS51160">
    <property type="entry name" value="ACYLPHOSPHATASE_3"/>
    <property type="match status" value="1"/>
</dbReference>
<keyword evidence="5" id="KW-0863">Zinc-finger</keyword>
<dbReference type="Pfam" id="PF17788">
    <property type="entry name" value="HypF_C"/>
    <property type="match status" value="1"/>
</dbReference>
<comment type="catalytic activity">
    <reaction evidence="7">
        <text>C-terminal L-cysteinyl-[HypE protein] + carbamoyl phosphate + ATP + H2O = C-terminal S-carboxamide-L-cysteinyl-[HypE protein] + AMP + phosphate + diphosphate + H(+)</text>
        <dbReference type="Rhea" id="RHEA:55636"/>
        <dbReference type="Rhea" id="RHEA-COMP:14247"/>
        <dbReference type="Rhea" id="RHEA-COMP:14392"/>
        <dbReference type="ChEBI" id="CHEBI:15377"/>
        <dbReference type="ChEBI" id="CHEBI:15378"/>
        <dbReference type="ChEBI" id="CHEBI:30616"/>
        <dbReference type="ChEBI" id="CHEBI:33019"/>
        <dbReference type="ChEBI" id="CHEBI:43474"/>
        <dbReference type="ChEBI" id="CHEBI:58228"/>
        <dbReference type="ChEBI" id="CHEBI:76913"/>
        <dbReference type="ChEBI" id="CHEBI:139126"/>
        <dbReference type="ChEBI" id="CHEBI:456215"/>
    </reaction>
</comment>
<dbReference type="PANTHER" id="PTHR42959:SF1">
    <property type="entry name" value="CARBAMOYLTRANSFERASE HYPF"/>
    <property type="match status" value="1"/>
</dbReference>
<evidence type="ECO:0000256" key="8">
    <source>
        <dbReference type="PIRNR" id="PIRNR006256"/>
    </source>
</evidence>
<dbReference type="PROSITE" id="PS00150">
    <property type="entry name" value="ACYLPHOSPHATASE_1"/>
    <property type="match status" value="1"/>
</dbReference>
<feature type="domain" description="Acylphosphatase-like" evidence="11">
    <location>
        <begin position="19"/>
        <end position="105"/>
    </location>
</feature>
<dbReference type="Gene3D" id="3.90.870.50">
    <property type="match status" value="1"/>
</dbReference>
<dbReference type="RefSeq" id="WP_101836387.1">
    <property type="nucleotide sequence ID" value="NZ_FZMO01000562.1"/>
</dbReference>
<evidence type="ECO:0000256" key="5">
    <source>
        <dbReference type="ARBA" id="ARBA00022771"/>
    </source>
</evidence>
<dbReference type="Gene3D" id="3.30.420.360">
    <property type="match status" value="1"/>
</dbReference>
<keyword evidence="14" id="KW-1185">Reference proteome</keyword>
<evidence type="ECO:0000259" key="11">
    <source>
        <dbReference type="PROSITE" id="PS51160"/>
    </source>
</evidence>
<keyword evidence="3" id="KW-0436">Ligase</keyword>
<dbReference type="InterPro" id="IPR036046">
    <property type="entry name" value="Acylphosphatase-like_dom_sf"/>
</dbReference>
<evidence type="ECO:0000256" key="6">
    <source>
        <dbReference type="ARBA" id="ARBA00022833"/>
    </source>
</evidence>
<feature type="domain" description="YrdC-like" evidence="12">
    <location>
        <begin position="224"/>
        <end position="413"/>
    </location>
</feature>
<dbReference type="GO" id="GO:0051604">
    <property type="term" value="P:protein maturation"/>
    <property type="evidence" value="ECO:0007669"/>
    <property type="project" value="TreeGrafter"/>
</dbReference>
<evidence type="ECO:0000313" key="13">
    <source>
        <dbReference type="EMBL" id="SNQ52146.1"/>
    </source>
</evidence>
<sequence length="833" mass="87831">MGAGVPVRSRAAPQESRRRRRLTVHGLVQGVGFRPFVHATATDLALSGWVCNDAGGVVVEVEGAVRAVEEFGRRLTADAPPLAVIDQVEATDVAPRGEAAFTIARSRCARPTRPARTAVSPDVATCADCLRELGDPADRRHGHPFITCTNCGPRFTIITDVPYDRPATTMAGFAMCVACAREYADPRDRRFHAQPIACPDCGPRLEFVAPSRLVHAADEVREREDALAAAARLLLNGGVLAVKGLGGYHLACLATDAAAVSTLRRRKRRGDKPFAVMVADLTAAGRLASLDREEAAALSAPSRPIVLVERRRDCRPVLAAAVAPHSADLGLLLPYTPVHHLLLAAVGGDQPLVMTSGNLGGEPIAADDADARARLGTLADGWLRHDRPIHIPCDDSVLRVVDGEPLPLRRSRGFAPLPVALPLPVAPTLAVGADLKTVCALGVGRSAWLSGHIGDMDDAATLRAFTTAQRHLERLTGVRPGALVADRHPGYRSGQWARRHAEGRPVRTVQHHHAHVASVMAEHGLDGSEPVVGIAFDGTGYGTDGAVWGGEVLIADYRGFRRFAHLGAVPLPGGDAAVRRPYRMALAHLWSAGVGWDQDLPPVAACPPTERRALAHQLATGLGCVPTTSMGRLFDAVSSLLGVRHQADFEAQAAIDLEACARGDPDGLAAWRGRYTFAISQPTSGSPLIADAATVIRALARDLRRGVPAAAASAGLHGAVVALVVDLACRARQAHGLRTVALTGGVFQNVLLARGAGRALRTAGFTVLRHCRVPPNDGGIALGQLAVAAATAAESGQRPEPNGSHAARELPVPPEGEVSIRVSRGSGPRRRRR</sequence>
<organism evidence="13 14">
    <name type="scientific">Frankia canadensis</name>
    <dbReference type="NCBI Taxonomy" id="1836972"/>
    <lineage>
        <taxon>Bacteria</taxon>
        <taxon>Bacillati</taxon>
        <taxon>Actinomycetota</taxon>
        <taxon>Actinomycetes</taxon>
        <taxon>Frankiales</taxon>
        <taxon>Frankiaceae</taxon>
        <taxon>Frankia</taxon>
    </lineage>
</organism>
<dbReference type="Pfam" id="PF07503">
    <property type="entry name" value="zf-HYPF"/>
    <property type="match status" value="2"/>
</dbReference>
<protein>
    <recommendedName>
        <fullName evidence="8">Carbamoyltransferase</fullName>
        <ecNumber evidence="8">6.2.-.-</ecNumber>
    </recommendedName>
</protein>
<evidence type="ECO:0000256" key="1">
    <source>
        <dbReference type="ARBA" id="ARBA00004711"/>
    </source>
</evidence>
<keyword evidence="4" id="KW-0479">Metal-binding</keyword>
<dbReference type="InterPro" id="IPR041440">
    <property type="entry name" value="HypF_C"/>
</dbReference>